<comment type="caution">
    <text evidence="1">The sequence shown here is derived from an EMBL/GenBank/DDBJ whole genome shotgun (WGS) entry which is preliminary data.</text>
</comment>
<evidence type="ECO:0000313" key="2">
    <source>
        <dbReference type="Proteomes" id="UP000597762"/>
    </source>
</evidence>
<evidence type="ECO:0000313" key="1">
    <source>
        <dbReference type="EMBL" id="CAE1258960.1"/>
    </source>
</evidence>
<keyword evidence="2" id="KW-1185">Reference proteome</keyword>
<dbReference type="EMBL" id="CAHIKZ030001293">
    <property type="protein sequence ID" value="CAE1258960.1"/>
    <property type="molecule type" value="Genomic_DNA"/>
</dbReference>
<gene>
    <name evidence="1" type="ORF">SPHA_31455</name>
</gene>
<dbReference type="AlphaFoldDB" id="A0A812C2W3"/>
<accession>A0A812C2W3</accession>
<name>A0A812C2W3_ACAPH</name>
<dbReference type="Proteomes" id="UP000597762">
    <property type="component" value="Unassembled WGS sequence"/>
</dbReference>
<proteinExistence type="predicted"/>
<organism evidence="1 2">
    <name type="scientific">Acanthosepion pharaonis</name>
    <name type="common">Pharaoh cuttlefish</name>
    <name type="synonym">Sepia pharaonis</name>
    <dbReference type="NCBI Taxonomy" id="158019"/>
    <lineage>
        <taxon>Eukaryota</taxon>
        <taxon>Metazoa</taxon>
        <taxon>Spiralia</taxon>
        <taxon>Lophotrochozoa</taxon>
        <taxon>Mollusca</taxon>
        <taxon>Cephalopoda</taxon>
        <taxon>Coleoidea</taxon>
        <taxon>Decapodiformes</taxon>
        <taxon>Sepiida</taxon>
        <taxon>Sepiina</taxon>
        <taxon>Sepiidae</taxon>
        <taxon>Acanthosepion</taxon>
    </lineage>
</organism>
<sequence length="252" mass="28941">MDLRHLFVASNDDEDVVSGVRSLGAELSGRLHESFTPLEEGHFVVTFPEWCQRSLNQLQKEIVDFKTWPPRELELQIECRLQDSNLGSIESIAVSDEDSHVFVVDGDDDSIKEFGETGEFVGHCPLRFEGFLPLDICCLSQDNFVKEMKSKESNLRNRWGRVFFLLSPFFPLIPPPRIYWGQDEECRKSSIPPSPASKFHPSLSLKLFFFLFSTLSSTSDFSPLSIFAYVYQSQPSLPFFDDHKRKKKKTES</sequence>
<reference evidence="1" key="1">
    <citation type="submission" date="2021-01" db="EMBL/GenBank/DDBJ databases">
        <authorList>
            <person name="Li R."/>
            <person name="Bekaert M."/>
        </authorList>
    </citation>
    <scope>NUCLEOTIDE SEQUENCE</scope>
    <source>
        <strain evidence="1">Farmed</strain>
    </source>
</reference>
<protein>
    <submittedName>
        <fullName evidence="1">Uncharacterized protein</fullName>
    </submittedName>
</protein>